<feature type="compositionally biased region" description="Low complexity" evidence="2">
    <location>
        <begin position="30"/>
        <end position="41"/>
    </location>
</feature>
<reference evidence="4" key="2">
    <citation type="submission" date="2015-01" db="EMBL/GenBank/DDBJ databases">
        <title>Evolutionary Origins and Diversification of the Mycorrhizal Mutualists.</title>
        <authorList>
            <consortium name="DOE Joint Genome Institute"/>
            <consortium name="Mycorrhizal Genomics Consortium"/>
            <person name="Kohler A."/>
            <person name="Kuo A."/>
            <person name="Nagy L.G."/>
            <person name="Floudas D."/>
            <person name="Copeland A."/>
            <person name="Barry K.W."/>
            <person name="Cichocki N."/>
            <person name="Veneault-Fourrey C."/>
            <person name="LaButti K."/>
            <person name="Lindquist E.A."/>
            <person name="Lipzen A."/>
            <person name="Lundell T."/>
            <person name="Morin E."/>
            <person name="Murat C."/>
            <person name="Riley R."/>
            <person name="Ohm R."/>
            <person name="Sun H."/>
            <person name="Tunlid A."/>
            <person name="Henrissat B."/>
            <person name="Grigoriev I.V."/>
            <person name="Hibbett D.S."/>
            <person name="Martin F."/>
        </authorList>
    </citation>
    <scope>NUCLEOTIDE SEQUENCE [LARGE SCALE GENOMIC DNA]</scope>
    <source>
        <strain evidence="4">441</strain>
    </source>
</reference>
<protein>
    <submittedName>
        <fullName evidence="3">Uncharacterized protein</fullName>
    </submittedName>
</protein>
<evidence type="ECO:0000313" key="4">
    <source>
        <dbReference type="Proteomes" id="UP000054018"/>
    </source>
</evidence>
<dbReference type="STRING" id="765257.A0A0C9YJD0"/>
<accession>A0A0C9YJD0</accession>
<dbReference type="PANTHER" id="PTHR43941">
    <property type="entry name" value="STRUCTURAL MAINTENANCE OF CHROMOSOMES PROTEIN 2"/>
    <property type="match status" value="1"/>
</dbReference>
<feature type="compositionally biased region" description="Basic residues" evidence="2">
    <location>
        <begin position="586"/>
        <end position="595"/>
    </location>
</feature>
<name>A0A0C9YJD0_9AGAM</name>
<feature type="compositionally biased region" description="Low complexity" evidence="2">
    <location>
        <begin position="467"/>
        <end position="476"/>
    </location>
</feature>
<dbReference type="HOGENOM" id="CLU_029096_0_0_1"/>
<reference evidence="3 4" key="1">
    <citation type="submission" date="2014-04" db="EMBL/GenBank/DDBJ databases">
        <authorList>
            <consortium name="DOE Joint Genome Institute"/>
            <person name="Kuo A."/>
            <person name="Kohler A."/>
            <person name="Costa M.D."/>
            <person name="Nagy L.G."/>
            <person name="Floudas D."/>
            <person name="Copeland A."/>
            <person name="Barry K.W."/>
            <person name="Cichocki N."/>
            <person name="Veneault-Fourrey C."/>
            <person name="LaButti K."/>
            <person name="Lindquist E.A."/>
            <person name="Lipzen A."/>
            <person name="Lundell T."/>
            <person name="Morin E."/>
            <person name="Murat C."/>
            <person name="Sun H."/>
            <person name="Tunlid A."/>
            <person name="Henrissat B."/>
            <person name="Grigoriev I.V."/>
            <person name="Hibbett D.S."/>
            <person name="Martin F."/>
            <person name="Nordberg H.P."/>
            <person name="Cantor M.N."/>
            <person name="Hua S.X."/>
        </authorList>
    </citation>
    <scope>NUCLEOTIDE SEQUENCE [LARGE SCALE GENOMIC DNA]</scope>
    <source>
        <strain evidence="3 4">441</strain>
    </source>
</reference>
<dbReference type="Proteomes" id="UP000054018">
    <property type="component" value="Unassembled WGS sequence"/>
</dbReference>
<proteinExistence type="predicted"/>
<sequence>MIPRSPVKRTQSNGSVKDVPSKSTLANHRTTPTTPATAPILTTSTATGSKATPYETMVAAQQTHINELVQKTRSLENEIEKLTEQLERTTAESAAFVSERGTWETDRKAWASERQKWIDERKVWVEGCDTMQACHRIQQYRMACALDDERVTVLRMRDEARKEQLQRLQRDYKITTFQAREADLEVRIAELEDMHANAEAARAQCEKVSQALETKCTALLGELNAKTAEIQSTHKQHERAEEELRRLREALADASAATTSSTSKLTRITAQRDALQAQVTSLQQSLEAAQDESIQLRTQLTNWQNLKQGKDAEGDALRQKKAELESEIMEANKRISEMEARVEEFQATDARLQKEKGRVDKLKVVLEEWKTEANEQTNAREEAETQLANANARINTLELELADTRLQLASAKSQVSYPPVPQNRKPSPSVQGADEPDSDIVVTHERLVTTGKPKSKKTRPPSVAEASSSKPGSSSKPRPKPRPVKCPSPIPDAPEDVEIIEIRSLSPVQDPSRKPSSKAKGKRPVIDLDSEDDGDMPAAEQPLGKKRNVTDKVKDKDKSKEVKHMQARDVFNPLPGERLDNDRSKPKSKHGPKKRPPPESTSESVSKPKKTKPKSPQYHEDEEDAVADNTDPVPRKKKRRINLFPASQPSTFDWDSFPQVNGEGLGIPTRLSPMKNTDAVPRRLGRSSGG</sequence>
<feature type="compositionally biased region" description="Polar residues" evidence="2">
    <location>
        <begin position="8"/>
        <end position="29"/>
    </location>
</feature>
<keyword evidence="4" id="KW-1185">Reference proteome</keyword>
<feature type="region of interest" description="Disordered" evidence="2">
    <location>
        <begin position="1"/>
        <end position="41"/>
    </location>
</feature>
<dbReference type="AlphaFoldDB" id="A0A0C9YJD0"/>
<feature type="region of interest" description="Disordered" evidence="2">
    <location>
        <begin position="412"/>
        <end position="690"/>
    </location>
</feature>
<feature type="coiled-coil region" evidence="1">
    <location>
        <begin position="58"/>
        <end position="99"/>
    </location>
</feature>
<gene>
    <name evidence="3" type="ORF">PISMIDRAFT_97435</name>
</gene>
<organism evidence="3 4">
    <name type="scientific">Pisolithus microcarpus 441</name>
    <dbReference type="NCBI Taxonomy" id="765257"/>
    <lineage>
        <taxon>Eukaryota</taxon>
        <taxon>Fungi</taxon>
        <taxon>Dikarya</taxon>
        <taxon>Basidiomycota</taxon>
        <taxon>Agaricomycotina</taxon>
        <taxon>Agaricomycetes</taxon>
        <taxon>Agaricomycetidae</taxon>
        <taxon>Boletales</taxon>
        <taxon>Sclerodermatineae</taxon>
        <taxon>Pisolithaceae</taxon>
        <taxon>Pisolithus</taxon>
    </lineage>
</organism>
<dbReference type="Gene3D" id="1.10.287.1490">
    <property type="match status" value="1"/>
</dbReference>
<feature type="compositionally biased region" description="Basic and acidic residues" evidence="2">
    <location>
        <begin position="548"/>
        <end position="567"/>
    </location>
</feature>
<evidence type="ECO:0000256" key="1">
    <source>
        <dbReference type="SAM" id="Coils"/>
    </source>
</evidence>
<keyword evidence="1" id="KW-0175">Coiled coil</keyword>
<evidence type="ECO:0000256" key="2">
    <source>
        <dbReference type="SAM" id="MobiDB-lite"/>
    </source>
</evidence>
<evidence type="ECO:0000313" key="3">
    <source>
        <dbReference type="EMBL" id="KIK25015.1"/>
    </source>
</evidence>
<dbReference type="PANTHER" id="PTHR43941:SF1">
    <property type="entry name" value="STRUCTURAL MAINTENANCE OF CHROMOSOMES PROTEIN 2"/>
    <property type="match status" value="1"/>
</dbReference>
<dbReference type="EMBL" id="KN833711">
    <property type="protein sequence ID" value="KIK25015.1"/>
    <property type="molecule type" value="Genomic_DNA"/>
</dbReference>
<dbReference type="OrthoDB" id="2681654at2759"/>